<proteinExistence type="predicted"/>
<name>A0AAV8ZEX7_9CUCU</name>
<evidence type="ECO:0000313" key="2">
    <source>
        <dbReference type="Proteomes" id="UP001162162"/>
    </source>
</evidence>
<reference evidence="1" key="1">
    <citation type="journal article" date="2023" name="Insect Mol. Biol.">
        <title>Genome sequencing provides insights into the evolution of gene families encoding plant cell wall-degrading enzymes in longhorned beetles.</title>
        <authorList>
            <person name="Shin N.R."/>
            <person name="Okamura Y."/>
            <person name="Kirsch R."/>
            <person name="Pauchet Y."/>
        </authorList>
    </citation>
    <scope>NUCLEOTIDE SEQUENCE</scope>
    <source>
        <strain evidence="1">AMC_N1</strain>
    </source>
</reference>
<accession>A0AAV8ZEX7</accession>
<comment type="caution">
    <text evidence="1">The sequence shown here is derived from an EMBL/GenBank/DDBJ whole genome shotgun (WGS) entry which is preliminary data.</text>
</comment>
<organism evidence="1 2">
    <name type="scientific">Aromia moschata</name>
    <dbReference type="NCBI Taxonomy" id="1265417"/>
    <lineage>
        <taxon>Eukaryota</taxon>
        <taxon>Metazoa</taxon>
        <taxon>Ecdysozoa</taxon>
        <taxon>Arthropoda</taxon>
        <taxon>Hexapoda</taxon>
        <taxon>Insecta</taxon>
        <taxon>Pterygota</taxon>
        <taxon>Neoptera</taxon>
        <taxon>Endopterygota</taxon>
        <taxon>Coleoptera</taxon>
        <taxon>Polyphaga</taxon>
        <taxon>Cucujiformia</taxon>
        <taxon>Chrysomeloidea</taxon>
        <taxon>Cerambycidae</taxon>
        <taxon>Cerambycinae</taxon>
        <taxon>Callichromatini</taxon>
        <taxon>Aromia</taxon>
    </lineage>
</organism>
<protein>
    <submittedName>
        <fullName evidence="1">Uncharacterized protein</fullName>
    </submittedName>
</protein>
<dbReference type="Proteomes" id="UP001162162">
    <property type="component" value="Unassembled WGS sequence"/>
</dbReference>
<keyword evidence="2" id="KW-1185">Reference proteome</keyword>
<dbReference type="EMBL" id="JAPWTK010000001">
    <property type="protein sequence ID" value="KAJ8963069.1"/>
    <property type="molecule type" value="Genomic_DNA"/>
</dbReference>
<gene>
    <name evidence="1" type="ORF">NQ318_018533</name>
</gene>
<dbReference type="AlphaFoldDB" id="A0AAV8ZEX7"/>
<evidence type="ECO:0000313" key="1">
    <source>
        <dbReference type="EMBL" id="KAJ8963069.1"/>
    </source>
</evidence>
<sequence>MRSMKRYQMSEKNSNSFDSAGPFPIFWDSSETFLEVLIVSILRDCFQLFGTHCIYIDRNISQIPAGSVEFNELRKELSYNLKTLRTKLKKEGMPLRPLFMFDLLIMLSACHAPLSVLDKQPFREFWNKHVPEMELPSHTTLCLLFTLANMCANSIGTHNGPGICD</sequence>